<dbReference type="Proteomes" id="UP000176998">
    <property type="component" value="Unassembled WGS sequence"/>
</dbReference>
<organism evidence="1 2">
    <name type="scientific">Colletotrichum orchidophilum</name>
    <dbReference type="NCBI Taxonomy" id="1209926"/>
    <lineage>
        <taxon>Eukaryota</taxon>
        <taxon>Fungi</taxon>
        <taxon>Dikarya</taxon>
        <taxon>Ascomycota</taxon>
        <taxon>Pezizomycotina</taxon>
        <taxon>Sordariomycetes</taxon>
        <taxon>Hypocreomycetidae</taxon>
        <taxon>Glomerellales</taxon>
        <taxon>Glomerellaceae</taxon>
        <taxon>Colletotrichum</taxon>
    </lineage>
</organism>
<accession>A0A1G4BFH6</accession>
<dbReference type="AlphaFoldDB" id="A0A1G4BFH6"/>
<gene>
    <name evidence="1" type="ORF">CORC01_04600</name>
</gene>
<dbReference type="OrthoDB" id="2910287at2759"/>
<dbReference type="Gene3D" id="2.60.20.10">
    <property type="entry name" value="Crystallins"/>
    <property type="match status" value="1"/>
</dbReference>
<sequence>MVIAAPLDEAPGPAARGRDEATVFMCEDTHFRGNCLTDVIQIRSCYNTPRSFVDRISSIRNEDKKRDTCTWYRDSDCRGETYHNQEDANLADGNGHFNDAIRSYECKRK</sequence>
<dbReference type="RefSeq" id="XP_022477336.1">
    <property type="nucleotide sequence ID" value="XM_022616247.1"/>
</dbReference>
<dbReference type="GeneID" id="34557757"/>
<name>A0A1G4BFH6_9PEZI</name>
<evidence type="ECO:0008006" key="3">
    <source>
        <dbReference type="Google" id="ProtNLM"/>
    </source>
</evidence>
<evidence type="ECO:0000313" key="2">
    <source>
        <dbReference type="Proteomes" id="UP000176998"/>
    </source>
</evidence>
<comment type="caution">
    <text evidence="1">The sequence shown here is derived from an EMBL/GenBank/DDBJ whole genome shotgun (WGS) entry which is preliminary data.</text>
</comment>
<keyword evidence="2" id="KW-1185">Reference proteome</keyword>
<evidence type="ECO:0000313" key="1">
    <source>
        <dbReference type="EMBL" id="OHF00192.1"/>
    </source>
</evidence>
<protein>
    <recommendedName>
        <fullName evidence="3">Beta/gamma crystallin 'Greek key' domain-containing protein</fullName>
    </recommendedName>
</protein>
<proteinExistence type="predicted"/>
<dbReference type="EMBL" id="MJBS01000030">
    <property type="protein sequence ID" value="OHF00192.1"/>
    <property type="molecule type" value="Genomic_DNA"/>
</dbReference>
<reference evidence="1 2" key="1">
    <citation type="submission" date="2016-09" db="EMBL/GenBank/DDBJ databases">
        <authorList>
            <person name="Capua I."/>
            <person name="De Benedictis P."/>
            <person name="Joannis T."/>
            <person name="Lombin L.H."/>
            <person name="Cattoli G."/>
        </authorList>
    </citation>
    <scope>NUCLEOTIDE SEQUENCE [LARGE SCALE GENOMIC DNA]</scope>
    <source>
        <strain evidence="1 2">IMI 309357</strain>
    </source>
</reference>
<dbReference type="STRING" id="1209926.A0A1G4BFH6"/>